<dbReference type="AlphaFoldDB" id="A0A2K1JR37"/>
<dbReference type="Gramene" id="Pp3c12_14560V3.2">
    <property type="protein sequence ID" value="PAC:32974399.CDS.1"/>
    <property type="gene ID" value="Pp3c12_14560"/>
</dbReference>
<reference evidence="1 3" key="1">
    <citation type="journal article" date="2008" name="Science">
        <title>The Physcomitrella genome reveals evolutionary insights into the conquest of land by plants.</title>
        <authorList>
            <person name="Rensing S."/>
            <person name="Lang D."/>
            <person name="Zimmer A."/>
            <person name="Terry A."/>
            <person name="Salamov A."/>
            <person name="Shapiro H."/>
            <person name="Nishiyama T."/>
            <person name="Perroud P.-F."/>
            <person name="Lindquist E."/>
            <person name="Kamisugi Y."/>
            <person name="Tanahashi T."/>
            <person name="Sakakibara K."/>
            <person name="Fujita T."/>
            <person name="Oishi K."/>
            <person name="Shin-I T."/>
            <person name="Kuroki Y."/>
            <person name="Toyoda A."/>
            <person name="Suzuki Y."/>
            <person name="Hashimoto A."/>
            <person name="Yamaguchi K."/>
            <person name="Sugano A."/>
            <person name="Kohara Y."/>
            <person name="Fujiyama A."/>
            <person name="Anterola A."/>
            <person name="Aoki S."/>
            <person name="Ashton N."/>
            <person name="Barbazuk W.B."/>
            <person name="Barker E."/>
            <person name="Bennetzen J."/>
            <person name="Bezanilla M."/>
            <person name="Blankenship R."/>
            <person name="Cho S.H."/>
            <person name="Dutcher S."/>
            <person name="Estelle M."/>
            <person name="Fawcett J.A."/>
            <person name="Gundlach H."/>
            <person name="Hanada K."/>
            <person name="Heyl A."/>
            <person name="Hicks K.A."/>
            <person name="Hugh J."/>
            <person name="Lohr M."/>
            <person name="Mayer K."/>
            <person name="Melkozernov A."/>
            <person name="Murata T."/>
            <person name="Nelson D."/>
            <person name="Pils B."/>
            <person name="Prigge M."/>
            <person name="Reiss B."/>
            <person name="Renner T."/>
            <person name="Rombauts S."/>
            <person name="Rushton P."/>
            <person name="Sanderfoot A."/>
            <person name="Schween G."/>
            <person name="Shiu S.-H."/>
            <person name="Stueber K."/>
            <person name="Theodoulou F.L."/>
            <person name="Tu H."/>
            <person name="Van de Peer Y."/>
            <person name="Verrier P.J."/>
            <person name="Waters E."/>
            <person name="Wood A."/>
            <person name="Yang L."/>
            <person name="Cove D."/>
            <person name="Cuming A."/>
            <person name="Hasebe M."/>
            <person name="Lucas S."/>
            <person name="Mishler D.B."/>
            <person name="Reski R."/>
            <person name="Grigoriev I."/>
            <person name="Quatrano R.S."/>
            <person name="Boore J.L."/>
        </authorList>
    </citation>
    <scope>NUCLEOTIDE SEQUENCE [LARGE SCALE GENOMIC DNA]</scope>
    <source>
        <strain evidence="2 3">cv. Gransden 2004</strain>
    </source>
</reference>
<gene>
    <name evidence="1" type="ORF">PHYPA_016289</name>
</gene>
<evidence type="ECO:0000313" key="1">
    <source>
        <dbReference type="EMBL" id="PNR43906.1"/>
    </source>
</evidence>
<dbReference type="PaxDb" id="3218-PP1S70_172V6.1"/>
<organism evidence="1">
    <name type="scientific">Physcomitrium patens</name>
    <name type="common">Spreading-leaved earth moss</name>
    <name type="synonym">Physcomitrella patens</name>
    <dbReference type="NCBI Taxonomy" id="3218"/>
    <lineage>
        <taxon>Eukaryota</taxon>
        <taxon>Viridiplantae</taxon>
        <taxon>Streptophyta</taxon>
        <taxon>Embryophyta</taxon>
        <taxon>Bryophyta</taxon>
        <taxon>Bryophytina</taxon>
        <taxon>Bryopsida</taxon>
        <taxon>Funariidae</taxon>
        <taxon>Funariales</taxon>
        <taxon>Funariaceae</taxon>
        <taxon>Physcomitrium</taxon>
    </lineage>
</organism>
<accession>A0A2K1JR37</accession>
<reference evidence="2" key="3">
    <citation type="submission" date="2020-12" db="UniProtKB">
        <authorList>
            <consortium name="EnsemblPlants"/>
        </authorList>
    </citation>
    <scope>IDENTIFICATION</scope>
</reference>
<name>A0A2K1JR37_PHYPA</name>
<proteinExistence type="predicted"/>
<dbReference type="Proteomes" id="UP000006727">
    <property type="component" value="Chromosome 12"/>
</dbReference>
<evidence type="ECO:0000313" key="3">
    <source>
        <dbReference type="Proteomes" id="UP000006727"/>
    </source>
</evidence>
<keyword evidence="3" id="KW-1185">Reference proteome</keyword>
<dbReference type="Gramene" id="Pp3c12_14560V3.1">
    <property type="protein sequence ID" value="PAC:32974398.CDS.1"/>
    <property type="gene ID" value="Pp3c12_14560"/>
</dbReference>
<dbReference type="EnsemblPlants" id="Pp3c12_14560V3.1">
    <property type="protein sequence ID" value="PAC:32974398.CDS.1"/>
    <property type="gene ID" value="Pp3c12_14560"/>
</dbReference>
<dbReference type="EMBL" id="ABEU02000012">
    <property type="protein sequence ID" value="PNR43906.1"/>
    <property type="molecule type" value="Genomic_DNA"/>
</dbReference>
<reference evidence="1 3" key="2">
    <citation type="journal article" date="2018" name="Plant J.">
        <title>The Physcomitrella patens chromosome-scale assembly reveals moss genome structure and evolution.</title>
        <authorList>
            <person name="Lang D."/>
            <person name="Ullrich K.K."/>
            <person name="Murat F."/>
            <person name="Fuchs J."/>
            <person name="Jenkins J."/>
            <person name="Haas F.B."/>
            <person name="Piednoel M."/>
            <person name="Gundlach H."/>
            <person name="Van Bel M."/>
            <person name="Meyberg R."/>
            <person name="Vives C."/>
            <person name="Morata J."/>
            <person name="Symeonidi A."/>
            <person name="Hiss M."/>
            <person name="Muchero W."/>
            <person name="Kamisugi Y."/>
            <person name="Saleh O."/>
            <person name="Blanc G."/>
            <person name="Decker E.L."/>
            <person name="van Gessel N."/>
            <person name="Grimwood J."/>
            <person name="Hayes R.D."/>
            <person name="Graham S.W."/>
            <person name="Gunter L.E."/>
            <person name="McDaniel S.F."/>
            <person name="Hoernstein S.N.W."/>
            <person name="Larsson A."/>
            <person name="Li F.W."/>
            <person name="Perroud P.F."/>
            <person name="Phillips J."/>
            <person name="Ranjan P."/>
            <person name="Rokshar D.S."/>
            <person name="Rothfels C.J."/>
            <person name="Schneider L."/>
            <person name="Shu S."/>
            <person name="Stevenson D.W."/>
            <person name="Thummler F."/>
            <person name="Tillich M."/>
            <person name="Villarreal Aguilar J.C."/>
            <person name="Widiez T."/>
            <person name="Wong G.K."/>
            <person name="Wymore A."/>
            <person name="Zhang Y."/>
            <person name="Zimmer A.D."/>
            <person name="Quatrano R.S."/>
            <person name="Mayer K.F.X."/>
            <person name="Goodstein D."/>
            <person name="Casacuberta J.M."/>
            <person name="Vandepoele K."/>
            <person name="Reski R."/>
            <person name="Cuming A.C."/>
            <person name="Tuskan G.A."/>
            <person name="Maumus F."/>
            <person name="Salse J."/>
            <person name="Schmutz J."/>
            <person name="Rensing S.A."/>
        </authorList>
    </citation>
    <scope>NUCLEOTIDE SEQUENCE [LARGE SCALE GENOMIC DNA]</scope>
    <source>
        <strain evidence="2 3">cv. Gransden 2004</strain>
    </source>
</reference>
<sequence>MTHQQFISSLSFNELRVAQSRSPKEFTYSLTHSLTFRTWTMSERAGGTKQ</sequence>
<protein>
    <submittedName>
        <fullName evidence="1 2">Uncharacterized protein</fullName>
    </submittedName>
</protein>
<dbReference type="InParanoid" id="A0A2K1JR37"/>
<dbReference type="EnsemblPlants" id="Pp3c12_14560V3.2">
    <property type="protein sequence ID" value="PAC:32974399.CDS.1"/>
    <property type="gene ID" value="Pp3c12_14560"/>
</dbReference>
<evidence type="ECO:0000313" key="2">
    <source>
        <dbReference type="EnsemblPlants" id="PAC:32974398.CDS.1"/>
    </source>
</evidence>